<comment type="caution">
    <text evidence="1">The sequence shown here is derived from an EMBL/GenBank/DDBJ whole genome shotgun (WGS) entry which is preliminary data.</text>
</comment>
<dbReference type="EMBL" id="BQNB010021682">
    <property type="protein sequence ID" value="GJU08945.1"/>
    <property type="molecule type" value="Genomic_DNA"/>
</dbReference>
<name>A0ABQ5JAI0_9ASTR</name>
<dbReference type="Proteomes" id="UP001151760">
    <property type="component" value="Unassembled WGS sequence"/>
</dbReference>
<reference evidence="1" key="2">
    <citation type="submission" date="2022-01" db="EMBL/GenBank/DDBJ databases">
        <authorList>
            <person name="Yamashiro T."/>
            <person name="Shiraishi A."/>
            <person name="Satake H."/>
            <person name="Nakayama K."/>
        </authorList>
    </citation>
    <scope>NUCLEOTIDE SEQUENCE</scope>
</reference>
<evidence type="ECO:0000313" key="2">
    <source>
        <dbReference type="Proteomes" id="UP001151760"/>
    </source>
</evidence>
<organism evidence="1 2">
    <name type="scientific">Tanacetum coccineum</name>
    <dbReference type="NCBI Taxonomy" id="301880"/>
    <lineage>
        <taxon>Eukaryota</taxon>
        <taxon>Viridiplantae</taxon>
        <taxon>Streptophyta</taxon>
        <taxon>Embryophyta</taxon>
        <taxon>Tracheophyta</taxon>
        <taxon>Spermatophyta</taxon>
        <taxon>Magnoliopsida</taxon>
        <taxon>eudicotyledons</taxon>
        <taxon>Gunneridae</taxon>
        <taxon>Pentapetalae</taxon>
        <taxon>asterids</taxon>
        <taxon>campanulids</taxon>
        <taxon>Asterales</taxon>
        <taxon>Asteraceae</taxon>
        <taxon>Asteroideae</taxon>
        <taxon>Anthemideae</taxon>
        <taxon>Anthemidinae</taxon>
        <taxon>Tanacetum</taxon>
    </lineage>
</organism>
<reference evidence="1" key="1">
    <citation type="journal article" date="2022" name="Int. J. Mol. Sci.">
        <title>Draft Genome of Tanacetum Coccineum: Genomic Comparison of Closely Related Tanacetum-Family Plants.</title>
        <authorList>
            <person name="Yamashiro T."/>
            <person name="Shiraishi A."/>
            <person name="Nakayama K."/>
            <person name="Satake H."/>
        </authorList>
    </citation>
    <scope>NUCLEOTIDE SEQUENCE</scope>
</reference>
<protein>
    <submittedName>
        <fullName evidence="1">Uncharacterized protein</fullName>
    </submittedName>
</protein>
<evidence type="ECO:0000313" key="1">
    <source>
        <dbReference type="EMBL" id="GJU08945.1"/>
    </source>
</evidence>
<keyword evidence="2" id="KW-1185">Reference proteome</keyword>
<gene>
    <name evidence="1" type="ORF">Tco_1125375</name>
</gene>
<accession>A0ABQ5JAI0</accession>
<proteinExistence type="predicted"/>
<sequence>MESRIYPVLLEIYSQSLPKGYGNYPFDATRWEHRQYALRSDTIRGPHSTQYCMEDPEQAFVEYASSRTDKARAQFFKKLLLQPFISAIKSYSFRLFSSLFQLAIYSGVVSPLATRKLNRIDMPLPVAVCSGLVNPLAPRKGKFHGGLITISTLCT</sequence>